<feature type="region of interest" description="Disordered" evidence="1">
    <location>
        <begin position="1"/>
        <end position="158"/>
    </location>
</feature>
<reference evidence="2" key="1">
    <citation type="submission" date="2020-01" db="EMBL/GenBank/DDBJ databases">
        <authorList>
            <person name="Mishra B."/>
        </authorList>
    </citation>
    <scope>NUCLEOTIDE SEQUENCE [LARGE SCALE GENOMIC DNA]</scope>
</reference>
<keyword evidence="3" id="KW-1185">Reference proteome</keyword>
<name>A0A6D2IV51_9BRAS</name>
<dbReference type="AlphaFoldDB" id="A0A6D2IV51"/>
<evidence type="ECO:0000256" key="1">
    <source>
        <dbReference type="SAM" id="MobiDB-lite"/>
    </source>
</evidence>
<feature type="compositionally biased region" description="Basic and acidic residues" evidence="1">
    <location>
        <begin position="88"/>
        <end position="97"/>
    </location>
</feature>
<dbReference type="Proteomes" id="UP000467841">
    <property type="component" value="Unassembled WGS sequence"/>
</dbReference>
<feature type="compositionally biased region" description="Basic residues" evidence="1">
    <location>
        <begin position="57"/>
        <end position="70"/>
    </location>
</feature>
<proteinExistence type="predicted"/>
<comment type="caution">
    <text evidence="2">The sequence shown here is derived from an EMBL/GenBank/DDBJ whole genome shotgun (WGS) entry which is preliminary data.</text>
</comment>
<accession>A0A6D2IV51</accession>
<dbReference type="EMBL" id="CACVBM020001119">
    <property type="protein sequence ID" value="CAA7032435.1"/>
    <property type="molecule type" value="Genomic_DNA"/>
</dbReference>
<protein>
    <submittedName>
        <fullName evidence="2">Uncharacterized protein</fullName>
    </submittedName>
</protein>
<sequence length="173" mass="19277">MKRSYSQKSGDCPDGFIERTASKPRSAKAASVRLKSRPSPKPLGRSRITTRETQARGRPRHNRPHQPRTTKAREPGKRLAAAQLASRTVHERFRPTRETMPTSGRDFIGQFLSADHAPTVNPSDPDRSDSATTQLSGRSSRRPSQRRGRPEALFEAQTHVFKPGLTLAASRKT</sequence>
<gene>
    <name evidence="2" type="ORF">MERR_LOCUS19670</name>
</gene>
<organism evidence="2 3">
    <name type="scientific">Microthlaspi erraticum</name>
    <dbReference type="NCBI Taxonomy" id="1685480"/>
    <lineage>
        <taxon>Eukaryota</taxon>
        <taxon>Viridiplantae</taxon>
        <taxon>Streptophyta</taxon>
        <taxon>Embryophyta</taxon>
        <taxon>Tracheophyta</taxon>
        <taxon>Spermatophyta</taxon>
        <taxon>Magnoliopsida</taxon>
        <taxon>eudicotyledons</taxon>
        <taxon>Gunneridae</taxon>
        <taxon>Pentapetalae</taxon>
        <taxon>rosids</taxon>
        <taxon>malvids</taxon>
        <taxon>Brassicales</taxon>
        <taxon>Brassicaceae</taxon>
        <taxon>Coluteocarpeae</taxon>
        <taxon>Microthlaspi</taxon>
    </lineage>
</organism>
<evidence type="ECO:0000313" key="3">
    <source>
        <dbReference type="Proteomes" id="UP000467841"/>
    </source>
</evidence>
<evidence type="ECO:0000313" key="2">
    <source>
        <dbReference type="EMBL" id="CAA7032435.1"/>
    </source>
</evidence>